<proteinExistence type="predicted"/>
<dbReference type="Proteomes" id="UP001316803">
    <property type="component" value="Unassembled WGS sequence"/>
</dbReference>
<evidence type="ECO:0000256" key="1">
    <source>
        <dbReference type="ARBA" id="ARBA00022884"/>
    </source>
</evidence>
<accession>A0AAN8I6D6</accession>
<feature type="compositionally biased region" description="Basic residues" evidence="2">
    <location>
        <begin position="110"/>
        <end position="124"/>
    </location>
</feature>
<evidence type="ECO:0000313" key="5">
    <source>
        <dbReference type="Proteomes" id="UP001316803"/>
    </source>
</evidence>
<name>A0AAN8I6D6_9EURO</name>
<comment type="caution">
    <text evidence="4">The sequence shown here is derived from an EMBL/GenBank/DDBJ whole genome shotgun (WGS) entry which is preliminary data.</text>
</comment>
<dbReference type="AlphaFoldDB" id="A0AAN8I6D6"/>
<dbReference type="EMBL" id="JAKLMC020000008">
    <property type="protein sequence ID" value="KAK5954424.1"/>
    <property type="molecule type" value="Genomic_DNA"/>
</dbReference>
<protein>
    <recommendedName>
        <fullName evidence="3">Chromatin target of PRMT1 protein C-terminal domain-containing protein</fullName>
    </recommendedName>
</protein>
<dbReference type="InterPro" id="IPR025715">
    <property type="entry name" value="FoP_C"/>
</dbReference>
<evidence type="ECO:0000259" key="3">
    <source>
        <dbReference type="Pfam" id="PF13865"/>
    </source>
</evidence>
<evidence type="ECO:0000313" key="4">
    <source>
        <dbReference type="EMBL" id="KAK5954424.1"/>
    </source>
</evidence>
<dbReference type="GO" id="GO:0003723">
    <property type="term" value="F:RNA binding"/>
    <property type="evidence" value="ECO:0007669"/>
    <property type="project" value="UniProtKB-KW"/>
</dbReference>
<sequence>MAPVRDRKNRTKSKGGRTLPASGHAILHKVQGGRLGRATLASRRNAPAKKTAAELDADMDKYWKGDTQEKELFPTLLNDAPRQPKSLSKANQNNAGKELLPGLLQSNHNKPLRKVAPRKRRKASGKTAYFQSVNKRQAHIHRVKDRITKRMLALRTNPNEAPAEDLRNETTVSYVSGRLDDQPTEGPSKLNFSISCGFWSYTPTFSPSKVFTFSLEKFSSPSHVQKALLNTIDNQTAAKEVGIDLLSSSIAIIGYEVLFPKGYRYNSVNHFDIKNIDPITYVSSDTKVLINTPCALREFFTQAQRYACDVFDNVSIPVIARIGLTSPDPTYGGVSATQFTPTWRSDKERKSAAEEKLLALEQ</sequence>
<feature type="region of interest" description="Disordered" evidence="2">
    <location>
        <begin position="1"/>
        <end position="24"/>
    </location>
</feature>
<feature type="domain" description="Chromatin target of PRMT1 protein C-terminal" evidence="3">
    <location>
        <begin position="6"/>
        <end position="71"/>
    </location>
</feature>
<gene>
    <name evidence="4" type="ORF">OHC33_004146</name>
</gene>
<feature type="region of interest" description="Disordered" evidence="2">
    <location>
        <begin position="99"/>
        <end position="126"/>
    </location>
</feature>
<dbReference type="Pfam" id="PF13865">
    <property type="entry name" value="FoP_duplication"/>
    <property type="match status" value="1"/>
</dbReference>
<keyword evidence="5" id="KW-1185">Reference proteome</keyword>
<keyword evidence="1" id="KW-0694">RNA-binding</keyword>
<organism evidence="4 5">
    <name type="scientific">Knufia fluminis</name>
    <dbReference type="NCBI Taxonomy" id="191047"/>
    <lineage>
        <taxon>Eukaryota</taxon>
        <taxon>Fungi</taxon>
        <taxon>Dikarya</taxon>
        <taxon>Ascomycota</taxon>
        <taxon>Pezizomycotina</taxon>
        <taxon>Eurotiomycetes</taxon>
        <taxon>Chaetothyriomycetidae</taxon>
        <taxon>Chaetothyriales</taxon>
        <taxon>Trichomeriaceae</taxon>
        <taxon>Knufia</taxon>
    </lineage>
</organism>
<reference evidence="4 5" key="1">
    <citation type="submission" date="2022-12" db="EMBL/GenBank/DDBJ databases">
        <title>Genomic features and morphological characterization of a novel Knufia sp. strain isolated from spacecraft assembly facility.</title>
        <authorList>
            <person name="Teixeira M."/>
            <person name="Chander A.M."/>
            <person name="Stajich J.E."/>
            <person name="Venkateswaran K."/>
        </authorList>
    </citation>
    <scope>NUCLEOTIDE SEQUENCE [LARGE SCALE GENOMIC DNA]</scope>
    <source>
        <strain evidence="4 5">FJI-L2-BK-P2</strain>
    </source>
</reference>
<evidence type="ECO:0000256" key="2">
    <source>
        <dbReference type="SAM" id="MobiDB-lite"/>
    </source>
</evidence>